<sequence>MECQVNLFEVTLTPVRKENSTEKKPGRNSALAFFNIILQFIFPHISKFVLIHCLILGKCRSNIFTTL</sequence>
<name>S4P4L2_9NEOP</name>
<dbReference type="AlphaFoldDB" id="S4P4L2"/>
<keyword evidence="1" id="KW-1133">Transmembrane helix</keyword>
<keyword evidence="1" id="KW-0812">Transmembrane</keyword>
<dbReference type="EMBL" id="GAIX01007621">
    <property type="protein sequence ID" value="JAA84939.1"/>
    <property type="molecule type" value="Transcribed_RNA"/>
</dbReference>
<reference evidence="2" key="2">
    <citation type="submission" date="2013-05" db="EMBL/GenBank/DDBJ databases">
        <authorList>
            <person name="Carter J.-M."/>
            <person name="Baker S.C."/>
            <person name="Pink R."/>
            <person name="Carter D.R.F."/>
            <person name="Collins A."/>
            <person name="Tomlin J."/>
            <person name="Gibbs M."/>
            <person name="Breuker C.J."/>
        </authorList>
    </citation>
    <scope>NUCLEOTIDE SEQUENCE</scope>
    <source>
        <tissue evidence="2">Ovary</tissue>
    </source>
</reference>
<accession>S4P4L2</accession>
<evidence type="ECO:0000256" key="1">
    <source>
        <dbReference type="SAM" id="Phobius"/>
    </source>
</evidence>
<evidence type="ECO:0000313" key="2">
    <source>
        <dbReference type="EMBL" id="JAA84939.1"/>
    </source>
</evidence>
<reference evidence="2" key="1">
    <citation type="journal article" date="2013" name="BMC Genomics">
        <title>Unscrambling butterfly oogenesis.</title>
        <authorList>
            <person name="Carter J.M."/>
            <person name="Baker S.C."/>
            <person name="Pink R."/>
            <person name="Carter D.R."/>
            <person name="Collins A."/>
            <person name="Tomlin J."/>
            <person name="Gibbs M."/>
            <person name="Breuker C.J."/>
        </authorList>
    </citation>
    <scope>NUCLEOTIDE SEQUENCE</scope>
    <source>
        <tissue evidence="2">Ovary</tissue>
    </source>
</reference>
<proteinExistence type="predicted"/>
<feature type="transmembrane region" description="Helical" evidence="1">
    <location>
        <begin position="32"/>
        <end position="57"/>
    </location>
</feature>
<keyword evidence="1" id="KW-0472">Membrane</keyword>
<organism evidence="2">
    <name type="scientific">Pararge aegeria</name>
    <name type="common">speckled wood butterfly</name>
    <dbReference type="NCBI Taxonomy" id="116150"/>
    <lineage>
        <taxon>Eukaryota</taxon>
        <taxon>Metazoa</taxon>
        <taxon>Ecdysozoa</taxon>
        <taxon>Arthropoda</taxon>
        <taxon>Hexapoda</taxon>
        <taxon>Insecta</taxon>
        <taxon>Pterygota</taxon>
        <taxon>Neoptera</taxon>
        <taxon>Endopterygota</taxon>
        <taxon>Lepidoptera</taxon>
        <taxon>Glossata</taxon>
        <taxon>Ditrysia</taxon>
        <taxon>Papilionoidea</taxon>
        <taxon>Nymphalidae</taxon>
        <taxon>Satyrinae</taxon>
        <taxon>Satyrini</taxon>
        <taxon>Parargina</taxon>
        <taxon>Pararge</taxon>
    </lineage>
</organism>
<protein>
    <submittedName>
        <fullName evidence="2">Uncharacterized protein</fullName>
    </submittedName>
</protein>